<name>A0A067QHP1_ZOONE</name>
<keyword evidence="2" id="KW-1185">Reference proteome</keyword>
<dbReference type="InParanoid" id="A0A067QHP1"/>
<protein>
    <submittedName>
        <fullName evidence="1">Uncharacterized protein</fullName>
    </submittedName>
</protein>
<sequence length="66" mass="7381">MPTDLCVDYQLVAVLYGKDMADKQLNVKPAEKGAVEAYSKRRAALREEYIKQMTNPHRHGTGEGGM</sequence>
<organism evidence="1 2">
    <name type="scientific">Zootermopsis nevadensis</name>
    <name type="common">Dampwood termite</name>
    <dbReference type="NCBI Taxonomy" id="136037"/>
    <lineage>
        <taxon>Eukaryota</taxon>
        <taxon>Metazoa</taxon>
        <taxon>Ecdysozoa</taxon>
        <taxon>Arthropoda</taxon>
        <taxon>Hexapoda</taxon>
        <taxon>Insecta</taxon>
        <taxon>Pterygota</taxon>
        <taxon>Neoptera</taxon>
        <taxon>Polyneoptera</taxon>
        <taxon>Dictyoptera</taxon>
        <taxon>Blattodea</taxon>
        <taxon>Blattoidea</taxon>
        <taxon>Termitoidae</taxon>
        <taxon>Termopsidae</taxon>
        <taxon>Zootermopsis</taxon>
    </lineage>
</organism>
<dbReference type="Proteomes" id="UP000027135">
    <property type="component" value="Unassembled WGS sequence"/>
</dbReference>
<dbReference type="AlphaFoldDB" id="A0A067QHP1"/>
<gene>
    <name evidence="1" type="ORF">L798_04749</name>
</gene>
<evidence type="ECO:0000313" key="1">
    <source>
        <dbReference type="EMBL" id="KDR05145.1"/>
    </source>
</evidence>
<reference evidence="1 2" key="1">
    <citation type="journal article" date="2014" name="Nat. Commun.">
        <title>Molecular traces of alternative social organization in a termite genome.</title>
        <authorList>
            <person name="Terrapon N."/>
            <person name="Li C."/>
            <person name="Robertson H.M."/>
            <person name="Ji L."/>
            <person name="Meng X."/>
            <person name="Booth W."/>
            <person name="Chen Z."/>
            <person name="Childers C.P."/>
            <person name="Glastad K.M."/>
            <person name="Gokhale K."/>
            <person name="Gowin J."/>
            <person name="Gronenberg W."/>
            <person name="Hermansen R.A."/>
            <person name="Hu H."/>
            <person name="Hunt B.G."/>
            <person name="Huylmans A.K."/>
            <person name="Khalil S.M."/>
            <person name="Mitchell R.D."/>
            <person name="Munoz-Torres M.C."/>
            <person name="Mustard J.A."/>
            <person name="Pan H."/>
            <person name="Reese J.T."/>
            <person name="Scharf M.E."/>
            <person name="Sun F."/>
            <person name="Vogel H."/>
            <person name="Xiao J."/>
            <person name="Yang W."/>
            <person name="Yang Z."/>
            <person name="Yang Z."/>
            <person name="Zhou J."/>
            <person name="Zhu J."/>
            <person name="Brent C.S."/>
            <person name="Elsik C.G."/>
            <person name="Goodisman M.A."/>
            <person name="Liberles D.A."/>
            <person name="Roe R.M."/>
            <person name="Vargo E.L."/>
            <person name="Vilcinskas A."/>
            <person name="Wang J."/>
            <person name="Bornberg-Bauer E."/>
            <person name="Korb J."/>
            <person name="Zhang G."/>
            <person name="Liebig J."/>
        </authorList>
    </citation>
    <scope>NUCLEOTIDE SEQUENCE [LARGE SCALE GENOMIC DNA]</scope>
    <source>
        <tissue evidence="1">Whole organism</tissue>
    </source>
</reference>
<accession>A0A067QHP1</accession>
<dbReference type="STRING" id="136037.A0A067QHP1"/>
<dbReference type="EMBL" id="KK853612">
    <property type="protein sequence ID" value="KDR05145.1"/>
    <property type="molecule type" value="Genomic_DNA"/>
</dbReference>
<evidence type="ECO:0000313" key="2">
    <source>
        <dbReference type="Proteomes" id="UP000027135"/>
    </source>
</evidence>
<proteinExistence type="predicted"/>